<protein>
    <submittedName>
        <fullName evidence="2">Uncharacterized protein</fullName>
    </submittedName>
</protein>
<accession>A0A5N7AVS6</accession>
<sequence>MVFHRDKTWTTDPTVCNLLRARRFPGNNLKPYRRPRRSRYPHLVSHRQEISPTSQSLTAGPTTDNGLDFPKPRNLTLVSIRLDSHRLKQIRGYHFPTSCHKGAKGGGLGEKKEKERENGTFNYQAIAPALRLSENCRQMGQKYLKKKKKKPR</sequence>
<dbReference type="AlphaFoldDB" id="A0A5N7AVS6"/>
<keyword evidence="3" id="KW-1185">Reference proteome</keyword>
<evidence type="ECO:0000313" key="2">
    <source>
        <dbReference type="EMBL" id="KAE8373843.1"/>
    </source>
</evidence>
<dbReference type="Proteomes" id="UP000326198">
    <property type="component" value="Unassembled WGS sequence"/>
</dbReference>
<organism evidence="2 3">
    <name type="scientific">Aspergillus bertholletiae</name>
    <dbReference type="NCBI Taxonomy" id="1226010"/>
    <lineage>
        <taxon>Eukaryota</taxon>
        <taxon>Fungi</taxon>
        <taxon>Dikarya</taxon>
        <taxon>Ascomycota</taxon>
        <taxon>Pezizomycotina</taxon>
        <taxon>Eurotiomycetes</taxon>
        <taxon>Eurotiomycetidae</taxon>
        <taxon>Eurotiales</taxon>
        <taxon>Aspergillaceae</taxon>
        <taxon>Aspergillus</taxon>
        <taxon>Aspergillus subgen. Circumdati</taxon>
    </lineage>
</organism>
<feature type="compositionally biased region" description="Polar residues" evidence="1">
    <location>
        <begin position="50"/>
        <end position="65"/>
    </location>
</feature>
<dbReference type="EMBL" id="ML736302">
    <property type="protein sequence ID" value="KAE8373843.1"/>
    <property type="molecule type" value="Genomic_DNA"/>
</dbReference>
<evidence type="ECO:0000313" key="3">
    <source>
        <dbReference type="Proteomes" id="UP000326198"/>
    </source>
</evidence>
<gene>
    <name evidence="2" type="ORF">BDV26DRAFT_271115</name>
</gene>
<proteinExistence type="predicted"/>
<evidence type="ECO:0000256" key="1">
    <source>
        <dbReference type="SAM" id="MobiDB-lite"/>
    </source>
</evidence>
<feature type="region of interest" description="Disordered" evidence="1">
    <location>
        <begin position="44"/>
        <end position="70"/>
    </location>
</feature>
<feature type="region of interest" description="Disordered" evidence="1">
    <location>
        <begin position="96"/>
        <end position="116"/>
    </location>
</feature>
<reference evidence="2 3" key="1">
    <citation type="submission" date="2019-04" db="EMBL/GenBank/DDBJ databases">
        <title>Friends and foes A comparative genomics studyof 23 Aspergillus species from section Flavi.</title>
        <authorList>
            <consortium name="DOE Joint Genome Institute"/>
            <person name="Kjaerbolling I."/>
            <person name="Vesth T."/>
            <person name="Frisvad J.C."/>
            <person name="Nybo J.L."/>
            <person name="Theobald S."/>
            <person name="Kildgaard S."/>
            <person name="Isbrandt T."/>
            <person name="Kuo A."/>
            <person name="Sato A."/>
            <person name="Lyhne E.K."/>
            <person name="Kogle M.E."/>
            <person name="Wiebenga A."/>
            <person name="Kun R.S."/>
            <person name="Lubbers R.J."/>
            <person name="Makela M.R."/>
            <person name="Barry K."/>
            <person name="Chovatia M."/>
            <person name="Clum A."/>
            <person name="Daum C."/>
            <person name="Haridas S."/>
            <person name="He G."/>
            <person name="LaButti K."/>
            <person name="Lipzen A."/>
            <person name="Mondo S."/>
            <person name="Riley R."/>
            <person name="Salamov A."/>
            <person name="Simmons B.A."/>
            <person name="Magnuson J.K."/>
            <person name="Henrissat B."/>
            <person name="Mortensen U.H."/>
            <person name="Larsen T.O."/>
            <person name="Devries R.P."/>
            <person name="Grigoriev I.V."/>
            <person name="Machida M."/>
            <person name="Baker S.E."/>
            <person name="Andersen M.R."/>
        </authorList>
    </citation>
    <scope>NUCLEOTIDE SEQUENCE [LARGE SCALE GENOMIC DNA]</scope>
    <source>
        <strain evidence="2 3">IBT 29228</strain>
    </source>
</reference>
<name>A0A5N7AVS6_9EURO</name>